<protein>
    <submittedName>
        <fullName evidence="4">Clathrin-coated vesicle protein</fullName>
    </submittedName>
</protein>
<name>A0AA38H758_9TREE</name>
<dbReference type="Proteomes" id="UP001164286">
    <property type="component" value="Unassembled WGS sequence"/>
</dbReference>
<dbReference type="GO" id="GO:0008104">
    <property type="term" value="P:intracellular protein localization"/>
    <property type="evidence" value="ECO:0007669"/>
    <property type="project" value="TreeGrafter"/>
</dbReference>
<dbReference type="GO" id="GO:0005794">
    <property type="term" value="C:Golgi apparatus"/>
    <property type="evidence" value="ECO:0007669"/>
    <property type="project" value="TreeGrafter"/>
</dbReference>
<feature type="domain" description="LAA1-like C-terminal TPR repeats" evidence="3">
    <location>
        <begin position="1850"/>
        <end position="2014"/>
    </location>
</feature>
<sequence length="2032" mass="217491">MPTVMSPDDAVEALKLEETRFSGDGGDLALLHSLRKAEQAIEVASSESLLEALPSIHALFLKLLLPTLTPTLPKPGRPIRHLLTRCLISMHKKVESRSLFDFVQAVLQGITDGGGKNMGNAENVMRVAGWFVVGEVIKELGANMMSFMAEITTAAVKVLRNSNLSIILRTHAIQAFTKSLNSAGRAIPDSLVKDTLKALRAGLQDKALPIQRACAEAFVGLNLYTAATPLQPNLDAVLPLVFKSLETADYLTRRSLSRLLAHLLARTQEPGSGVPAVDTKKAVKKDAEVDGNEPNVITSAPEDRTGRTLHTTQEMLKCLSVTYNKPATPRKLRNAIIDVYASLFTALGPTYIESHYTEIVRHLIDEIVLPARATSTRYEVLSTRESVRILLRDLIGVRLLSEAGQVMAIREWSNTYLKEWSLTTLPGTANMHKYALIVGLGEVAGLLEQLGNAPPSILELLAEPLVRLLSHESYSVRVATAYTLRRFCAINPSQLPRMLNILLVDVTKELASLGSPAAPRELPQRILGKTFALSALMAVSPSRPLYVSHDMSSKIFDLAVSLLKKAGDHDIPTSTVEVQVAWYLIASLMSLGPGFVKMHLPQLLVLWRNALPKPTSKDTSVGERGGAEWSFLLLVRECTLAAVLNFLRHNQSLVNIDVARRLATLFTNSLNFVNGFATAYAEALREQAATNPNATSSPAALSNHPSLVEREANLRRRVLQCFTSLGPSSATESMQSALLQAAITVFADPENYSGSAAQAAIAAQAGQFQGVWGAVDGYAFGVTSLLGSRELEGADKDEGFLNRDKIEMAIESQLSHPIIGSLEHDLLDLLSSQPLSTPPAPAPTQTGVIDSGVELFAAMFAHQNVEGMVQSLGTLSSHVRSSKLEKNPGRRQAVVANTMAVLRRSLANADGAGQRAKKILGSVQVSDMIKTLLQEAVLDPQPSIRQAAADCMGLLSSIAGSNYLTSQIQWLVDQVVNNRIPDSRAGCALAFGSIYSNVGGLAGGPILKTIVNILMSLATDPHPVVHFWAMVALAQVINAANLSFEPFITNTLGMLSSIYLLDTHEPDGGSLGSVNLRGDLPAYQAMCRILHAITGVIGPELQEPGRVRSQVFLLVHEFGEEIDEGLAVEAIKCVQQFLMFAPAEVDVPGLLAKFRTLLASSRRPLKGATITALYQIVQRDAVLISKLGGNQLVEDLFGLLDDDPGLEGVRNVITAWLQQTASSQPSGWIDLCQRIMTRTAASAAAQRAAQAKANGPQFIDDEGESFAGEAGAATNSTGLTSRWRTQLFALQCLHNIIQAVADGNRPEHFDPNLAATLGLPTRQMLFSRVADLIRMAFSASAALVMEVRLQGLVVLRDVVLKFATAADPDFEGSLLLEQHQAPIAAALTPSFGSDSAPEVLALAVQVCAVFVGSGVVKEVGRMGRILKLLTGALEQCKDGDTLSLGDANNLSINASVMLKISILAAWAELEVAGVRQTYLKNVIDPYRWLLGPHWIGALRDYAGLRADPEMGMGMGGGDLGQGLGRDVLLPYYEQSVPKLLHAVAITLSKSDLFALGAMDGQTYNSSAEPASVASVRPEPCASFYTMYGLAFETLVKSMGDSATTAMASVALRAMTSLVKPQLSGTTVFDGAFFDELCTVAYRVGVSEPAVIKADMLEVMASSVTSRKGVIATDQAQTRRALAVVTYTLRQIIPSAEVRTVFNYSDSAPERVACLRAGFSAFGWIVDCIDPVQRGDLCAVGIHLFADLLREESPMDLAGPCLPALKGLVDQCVLANGAMGAKVVHGLLSACLTNIDEMRTRVNSVASIKIKNNLLAITLLMTTLSPSTQISKPLIEQVGYTLTQYLGAGSERPELGLTAIHCATTFLATSLRPAGPNGQVSPILSHTSLYILPGLVGYLAEAVVASATAESEAVVRSTAEGVKEVIKALVTWTSGLSEELRPRGYSVLLPSLSLLLDQSPGQQSQLHLIATTTLLGLAQNNPKAFRDATMGMEEADRGRLEKGIRDAVGGGAAQKAVGGLGAEKKGIELRSFG</sequence>
<proteinExistence type="inferred from homology"/>
<dbReference type="InterPro" id="IPR011989">
    <property type="entry name" value="ARM-like"/>
</dbReference>
<comment type="similarity">
    <text evidence="1">Belongs to the HEATR5 family.</text>
</comment>
<dbReference type="EMBL" id="JAKWFO010000005">
    <property type="protein sequence ID" value="KAI9635657.1"/>
    <property type="molecule type" value="Genomic_DNA"/>
</dbReference>
<dbReference type="GO" id="GO:0005829">
    <property type="term" value="C:cytosol"/>
    <property type="evidence" value="ECO:0007669"/>
    <property type="project" value="GOC"/>
</dbReference>
<organism evidence="4 5">
    <name type="scientific">Dioszegia hungarica</name>
    <dbReference type="NCBI Taxonomy" id="4972"/>
    <lineage>
        <taxon>Eukaryota</taxon>
        <taxon>Fungi</taxon>
        <taxon>Dikarya</taxon>
        <taxon>Basidiomycota</taxon>
        <taxon>Agaricomycotina</taxon>
        <taxon>Tremellomycetes</taxon>
        <taxon>Tremellales</taxon>
        <taxon>Bulleribasidiaceae</taxon>
        <taxon>Dioszegia</taxon>
    </lineage>
</organism>
<dbReference type="InterPro" id="IPR021133">
    <property type="entry name" value="HEAT_type_2"/>
</dbReference>
<dbReference type="GO" id="GO:0016020">
    <property type="term" value="C:membrane"/>
    <property type="evidence" value="ECO:0007669"/>
    <property type="project" value="TreeGrafter"/>
</dbReference>
<dbReference type="InterPro" id="IPR046837">
    <property type="entry name" value="Laa1/Sip1/HEATR5-like_HEAT"/>
</dbReference>
<dbReference type="Pfam" id="PF20210">
    <property type="entry name" value="Laa1_Sip1_HTR5"/>
    <property type="match status" value="1"/>
</dbReference>
<dbReference type="GO" id="GO:0030139">
    <property type="term" value="C:endocytic vesicle"/>
    <property type="evidence" value="ECO:0007669"/>
    <property type="project" value="TreeGrafter"/>
</dbReference>
<dbReference type="PANTHER" id="PTHR21663">
    <property type="entry name" value="HYPOTHETICAL HEAT DOMAIN-CONTAINING"/>
    <property type="match status" value="1"/>
</dbReference>
<dbReference type="InterPro" id="IPR016024">
    <property type="entry name" value="ARM-type_fold"/>
</dbReference>
<dbReference type="GeneID" id="77732098"/>
<dbReference type="PROSITE" id="PS50077">
    <property type="entry name" value="HEAT_REPEAT"/>
    <property type="match status" value="1"/>
</dbReference>
<accession>A0AA38H758</accession>
<evidence type="ECO:0000313" key="5">
    <source>
        <dbReference type="Proteomes" id="UP001164286"/>
    </source>
</evidence>
<dbReference type="Gene3D" id="1.25.10.10">
    <property type="entry name" value="Leucine-rich Repeat Variant"/>
    <property type="match status" value="2"/>
</dbReference>
<keyword evidence="5" id="KW-1185">Reference proteome</keyword>
<dbReference type="GO" id="GO:0006897">
    <property type="term" value="P:endocytosis"/>
    <property type="evidence" value="ECO:0007669"/>
    <property type="project" value="TreeGrafter"/>
</dbReference>
<dbReference type="RefSeq" id="XP_052945434.1">
    <property type="nucleotide sequence ID" value="XM_053092893.1"/>
</dbReference>
<evidence type="ECO:0000259" key="3">
    <source>
        <dbReference type="Pfam" id="PF25808"/>
    </source>
</evidence>
<dbReference type="SUPFAM" id="SSF48371">
    <property type="entry name" value="ARM repeat"/>
    <property type="match status" value="2"/>
</dbReference>
<reference evidence="4" key="1">
    <citation type="journal article" date="2022" name="G3 (Bethesda)">
        <title>High quality genome of the basidiomycete yeast Dioszegia hungarica PDD-24b-2 isolated from cloud water.</title>
        <authorList>
            <person name="Jarrige D."/>
            <person name="Haridas S."/>
            <person name="Bleykasten-Grosshans C."/>
            <person name="Joly M."/>
            <person name="Nadalig T."/>
            <person name="Sancelme M."/>
            <person name="Vuilleumier S."/>
            <person name="Grigoriev I.V."/>
            <person name="Amato P."/>
            <person name="Bringel F."/>
        </authorList>
    </citation>
    <scope>NUCLEOTIDE SEQUENCE</scope>
    <source>
        <strain evidence="4">PDD-24b-2</strain>
    </source>
</reference>
<dbReference type="InterPro" id="IPR057981">
    <property type="entry name" value="TPR_LAA1-like_C"/>
</dbReference>
<evidence type="ECO:0000313" key="4">
    <source>
        <dbReference type="EMBL" id="KAI9635657.1"/>
    </source>
</evidence>
<evidence type="ECO:0000256" key="1">
    <source>
        <dbReference type="ARBA" id="ARBA00008304"/>
    </source>
</evidence>
<dbReference type="GO" id="GO:0042147">
    <property type="term" value="P:retrograde transport, endosome to Golgi"/>
    <property type="evidence" value="ECO:0007669"/>
    <property type="project" value="TreeGrafter"/>
</dbReference>
<feature type="repeat" description="HEAT" evidence="2">
    <location>
        <begin position="929"/>
        <end position="967"/>
    </location>
</feature>
<comment type="caution">
    <text evidence="4">The sequence shown here is derived from an EMBL/GenBank/DDBJ whole genome shotgun (WGS) entry which is preliminary data.</text>
</comment>
<dbReference type="InterPro" id="IPR040108">
    <property type="entry name" value="Laa1/Sip1/HEATR5"/>
</dbReference>
<gene>
    <name evidence="4" type="ORF">MKK02DRAFT_44356</name>
</gene>
<evidence type="ECO:0000256" key="2">
    <source>
        <dbReference type="PROSITE-ProRule" id="PRU00103"/>
    </source>
</evidence>
<dbReference type="PANTHER" id="PTHR21663:SF0">
    <property type="entry name" value="HEAT REPEAT-CONTAINING PROTEIN 5B"/>
    <property type="match status" value="1"/>
</dbReference>
<dbReference type="Pfam" id="PF25808">
    <property type="entry name" value="TPR_LAA1_C"/>
    <property type="match status" value="1"/>
</dbReference>